<feature type="transmembrane region" description="Helical" evidence="1">
    <location>
        <begin position="56"/>
        <end position="78"/>
    </location>
</feature>
<protein>
    <submittedName>
        <fullName evidence="2">Uncharacterized protein</fullName>
    </submittedName>
</protein>
<evidence type="ECO:0000313" key="2">
    <source>
        <dbReference type="EMBL" id="BBB33454.1"/>
    </source>
</evidence>
<gene>
    <name evidence="2" type="ORF">TTHT_2012</name>
</gene>
<evidence type="ECO:0000313" key="3">
    <source>
        <dbReference type="Proteomes" id="UP000595564"/>
    </source>
</evidence>
<accession>A0A7R6PGS5</accession>
<keyword evidence="1" id="KW-1133">Transmembrane helix</keyword>
<dbReference type="EMBL" id="AP017470">
    <property type="protein sequence ID" value="BBB33454.1"/>
    <property type="molecule type" value="Genomic_DNA"/>
</dbReference>
<keyword evidence="1" id="KW-0812">Transmembrane</keyword>
<feature type="transmembrane region" description="Helical" evidence="1">
    <location>
        <begin position="20"/>
        <end position="44"/>
    </location>
</feature>
<name>A0A7R6PGS5_9BACT</name>
<dbReference type="KEGG" id="thyd:TTHT_2012"/>
<dbReference type="Proteomes" id="UP000595564">
    <property type="component" value="Chromosome"/>
</dbReference>
<sequence length="188" mass="22975">MNKNHNKEKQYPKVYKISKLKSLLCYIVRFQFYLTMMMIAMELLKTKNHTWESLKWTLTVILFVNPFLALFLALVSYWRVFLLPQEVIVYSDRVVFKWKHKEKFYMYHEIKEVLSSGGVNINAYFPVILAFYLKNGKVFELSRCNWNYEELLDDLEKNGVKVTRVRRRQLTKEERKKYWINTKDRDKY</sequence>
<dbReference type="AlphaFoldDB" id="A0A7R6PGS5"/>
<evidence type="ECO:0000256" key="1">
    <source>
        <dbReference type="SAM" id="Phobius"/>
    </source>
</evidence>
<keyword evidence="3" id="KW-1185">Reference proteome</keyword>
<dbReference type="RefSeq" id="WP_201327764.1">
    <property type="nucleotide sequence ID" value="NZ_AP017470.1"/>
</dbReference>
<proteinExistence type="predicted"/>
<keyword evidence="1" id="KW-0472">Membrane</keyword>
<reference evidence="2 3" key="1">
    <citation type="journal article" date="2012" name="Extremophiles">
        <title>Thermotomaculum hydrothermale gen. nov., sp. nov., a novel heterotrophic thermophile within the phylum Acidobacteria from a deep-sea hydrothermal vent chimney in the Southern Okinawa Trough.</title>
        <authorList>
            <person name="Izumi H."/>
            <person name="Nunoura T."/>
            <person name="Miyazaki M."/>
            <person name="Mino S."/>
            <person name="Toki T."/>
            <person name="Takai K."/>
            <person name="Sako Y."/>
            <person name="Sawabe T."/>
            <person name="Nakagawa S."/>
        </authorList>
    </citation>
    <scope>NUCLEOTIDE SEQUENCE [LARGE SCALE GENOMIC DNA]</scope>
    <source>
        <strain evidence="2 3">AC55</strain>
    </source>
</reference>
<organism evidence="2 3">
    <name type="scientific">Thermotomaculum hydrothermale</name>
    <dbReference type="NCBI Taxonomy" id="981385"/>
    <lineage>
        <taxon>Bacteria</taxon>
        <taxon>Pseudomonadati</taxon>
        <taxon>Acidobacteriota</taxon>
        <taxon>Holophagae</taxon>
        <taxon>Thermotomaculales</taxon>
        <taxon>Thermotomaculaceae</taxon>
        <taxon>Thermotomaculum</taxon>
    </lineage>
</organism>